<keyword evidence="4 6" id="KW-0472">Membrane</keyword>
<comment type="caution">
    <text evidence="7">The sequence shown here is derived from an EMBL/GenBank/DDBJ whole genome shotgun (WGS) entry which is preliminary data.</text>
</comment>
<organism evidence="7 8">
    <name type="scientific">Cherax quadricarinatus</name>
    <name type="common">Australian red claw crayfish</name>
    <dbReference type="NCBI Taxonomy" id="27406"/>
    <lineage>
        <taxon>Eukaryota</taxon>
        <taxon>Metazoa</taxon>
        <taxon>Ecdysozoa</taxon>
        <taxon>Arthropoda</taxon>
        <taxon>Crustacea</taxon>
        <taxon>Multicrustacea</taxon>
        <taxon>Malacostraca</taxon>
        <taxon>Eumalacostraca</taxon>
        <taxon>Eucarida</taxon>
        <taxon>Decapoda</taxon>
        <taxon>Pleocyemata</taxon>
        <taxon>Astacidea</taxon>
        <taxon>Parastacoidea</taxon>
        <taxon>Parastacidae</taxon>
        <taxon>Cherax</taxon>
    </lineage>
</organism>
<keyword evidence="3 6" id="KW-1133">Transmembrane helix</keyword>
<proteinExistence type="predicted"/>
<sequence>RSDLNKLSTLLLVINTVIMVINIPHAAVALKGIFFAHLILTVWSNFCGSLPESFVFYNTIFLLTIIWSLHQRESEEAPFMALCTNLLAIMFDIVNLAYYWPHTISGMKRFGAAMAILNLLLRPLTSFMLYRIVQDRAGSYGTFGLPSSFEGIFGGPRRSPYEDIDQAPQNNPSTGMDQENVPTSSPSENLFTT</sequence>
<comment type="subcellular location">
    <subcellularLocation>
        <location evidence="1">Membrane</location>
        <topology evidence="1">Multi-pass membrane protein</topology>
    </subcellularLocation>
</comment>
<evidence type="ECO:0000313" key="8">
    <source>
        <dbReference type="Proteomes" id="UP001445076"/>
    </source>
</evidence>
<dbReference type="EMBL" id="JARKIK010000039">
    <property type="protein sequence ID" value="KAK8738481.1"/>
    <property type="molecule type" value="Genomic_DNA"/>
</dbReference>
<dbReference type="GO" id="GO:0038166">
    <property type="term" value="P:angiotensin-activated signaling pathway"/>
    <property type="evidence" value="ECO:0007669"/>
    <property type="project" value="InterPro"/>
</dbReference>
<keyword evidence="2 6" id="KW-0812">Transmembrane</keyword>
<evidence type="ECO:0000256" key="2">
    <source>
        <dbReference type="ARBA" id="ARBA00022692"/>
    </source>
</evidence>
<accession>A0AAW0XFE8</accession>
<feature type="transmembrane region" description="Helical" evidence="6">
    <location>
        <begin position="54"/>
        <end position="70"/>
    </location>
</feature>
<name>A0AAW0XFE8_CHEQU</name>
<evidence type="ECO:0000256" key="3">
    <source>
        <dbReference type="ARBA" id="ARBA00022989"/>
    </source>
</evidence>
<keyword evidence="8" id="KW-1185">Reference proteome</keyword>
<feature type="compositionally biased region" description="Polar residues" evidence="5">
    <location>
        <begin position="167"/>
        <end position="193"/>
    </location>
</feature>
<dbReference type="PANTHER" id="PTHR16521">
    <property type="entry name" value="TYPE-1 ANGIOTENSIN II RECEPTOR-ASSOCIATED PROTEIN"/>
    <property type="match status" value="1"/>
</dbReference>
<feature type="transmembrane region" description="Helical" evidence="6">
    <location>
        <begin position="77"/>
        <end position="98"/>
    </location>
</feature>
<evidence type="ECO:0000256" key="5">
    <source>
        <dbReference type="SAM" id="MobiDB-lite"/>
    </source>
</evidence>
<dbReference type="GO" id="GO:0005886">
    <property type="term" value="C:plasma membrane"/>
    <property type="evidence" value="ECO:0007669"/>
    <property type="project" value="TreeGrafter"/>
</dbReference>
<gene>
    <name evidence="7" type="ORF">OTU49_003898</name>
</gene>
<evidence type="ECO:0000256" key="1">
    <source>
        <dbReference type="ARBA" id="ARBA00004141"/>
    </source>
</evidence>
<evidence type="ECO:0000256" key="4">
    <source>
        <dbReference type="ARBA" id="ARBA00023136"/>
    </source>
</evidence>
<dbReference type="Proteomes" id="UP001445076">
    <property type="component" value="Unassembled WGS sequence"/>
</dbReference>
<evidence type="ECO:0000313" key="7">
    <source>
        <dbReference type="EMBL" id="KAK8738481.1"/>
    </source>
</evidence>
<feature type="transmembrane region" description="Helical" evidence="6">
    <location>
        <begin position="12"/>
        <end position="34"/>
    </location>
</feature>
<dbReference type="Pfam" id="PF06396">
    <property type="entry name" value="AGTRAP"/>
    <property type="match status" value="1"/>
</dbReference>
<feature type="region of interest" description="Disordered" evidence="5">
    <location>
        <begin position="155"/>
        <end position="193"/>
    </location>
</feature>
<dbReference type="PANTHER" id="PTHR16521:SF3">
    <property type="entry name" value="TYPE-1 ANGIOTENSIN II RECEPTOR-ASSOCIATED PROTEIN"/>
    <property type="match status" value="1"/>
</dbReference>
<reference evidence="7 8" key="1">
    <citation type="journal article" date="2024" name="BMC Genomics">
        <title>Genome assembly of redclaw crayfish (Cherax quadricarinatus) provides insights into its immune adaptation and hypoxia tolerance.</title>
        <authorList>
            <person name="Liu Z."/>
            <person name="Zheng J."/>
            <person name="Li H."/>
            <person name="Fang K."/>
            <person name="Wang S."/>
            <person name="He J."/>
            <person name="Zhou D."/>
            <person name="Weng S."/>
            <person name="Chi M."/>
            <person name="Gu Z."/>
            <person name="He J."/>
            <person name="Li F."/>
            <person name="Wang M."/>
        </authorList>
    </citation>
    <scope>NUCLEOTIDE SEQUENCE [LARGE SCALE GENOMIC DNA]</scope>
    <source>
        <strain evidence="7">ZL_2023a</strain>
    </source>
</reference>
<protein>
    <submittedName>
        <fullName evidence="7">Uncharacterized protein</fullName>
    </submittedName>
</protein>
<dbReference type="SMART" id="SM00805">
    <property type="entry name" value="AGTRAP"/>
    <property type="match status" value="1"/>
</dbReference>
<evidence type="ECO:0000256" key="6">
    <source>
        <dbReference type="SAM" id="Phobius"/>
    </source>
</evidence>
<feature type="non-terminal residue" evidence="7">
    <location>
        <position position="1"/>
    </location>
</feature>
<dbReference type="AlphaFoldDB" id="A0AAW0XFE8"/>
<dbReference type="InterPro" id="IPR009436">
    <property type="entry name" value="AGTRAP"/>
</dbReference>
<feature type="transmembrane region" description="Helical" evidence="6">
    <location>
        <begin position="110"/>
        <end position="130"/>
    </location>
</feature>